<evidence type="ECO:0000313" key="1">
    <source>
        <dbReference type="EMBL" id="ASV30088.1"/>
    </source>
</evidence>
<keyword evidence="2" id="KW-1185">Reference proteome</keyword>
<dbReference type="EMBL" id="CP022957">
    <property type="protein sequence ID" value="ASV30088.1"/>
    <property type="molecule type" value="Genomic_DNA"/>
</dbReference>
<accession>A0A223V4Z8</accession>
<evidence type="ECO:0000313" key="2">
    <source>
        <dbReference type="Proteomes" id="UP000215244"/>
    </source>
</evidence>
<dbReference type="KEGG" id="marb:CJ263_07540"/>
<organism evidence="1 2">
    <name type="scientific">Maribacter cobaltidurans</name>
    <dbReference type="NCBI Taxonomy" id="1178778"/>
    <lineage>
        <taxon>Bacteria</taxon>
        <taxon>Pseudomonadati</taxon>
        <taxon>Bacteroidota</taxon>
        <taxon>Flavobacteriia</taxon>
        <taxon>Flavobacteriales</taxon>
        <taxon>Flavobacteriaceae</taxon>
        <taxon>Maribacter</taxon>
    </lineage>
</organism>
<reference evidence="1 2" key="1">
    <citation type="submission" date="2017-08" db="EMBL/GenBank/DDBJ databases">
        <title>The complete genome sequence of Maribacter sp. B1, isolated from deep-sea sediment.</title>
        <authorList>
            <person name="Wu Y.-H."/>
            <person name="Cheng H."/>
            <person name="Xu X.-W."/>
        </authorList>
    </citation>
    <scope>NUCLEOTIDE SEQUENCE [LARGE SCALE GENOMIC DNA]</scope>
    <source>
        <strain evidence="1 2">B1</strain>
    </source>
</reference>
<dbReference type="Proteomes" id="UP000215244">
    <property type="component" value="Chromosome"/>
</dbReference>
<protein>
    <submittedName>
        <fullName evidence="1">Uncharacterized protein</fullName>
    </submittedName>
</protein>
<sequence>MIELSNIDKYRGKGKGKVFQFFAVANELFKLINSLEEKFASKFELIKSEWDEKSNNWNYYRFDIKEFLNLIEQGNNFFLLRSIEITPSIDLLKNSDYHDDYYLYNGLIKMRYNFNPADNRIGESYIMLIDNIQNLEKPDKTFSNKEALKIFNFLKKGLKSSLIYKGSFIGKSGKVYEVENVSKGYKEEFTNGTIHSILDKIY</sequence>
<gene>
    <name evidence="1" type="ORF">CJ263_07540</name>
</gene>
<dbReference type="RefSeq" id="WP_094996709.1">
    <property type="nucleotide sequence ID" value="NZ_BMJL01000006.1"/>
</dbReference>
<proteinExistence type="predicted"/>
<name>A0A223V4Z8_9FLAO</name>
<dbReference type="AlphaFoldDB" id="A0A223V4Z8"/>